<evidence type="ECO:0000256" key="4">
    <source>
        <dbReference type="ARBA" id="ARBA00022989"/>
    </source>
</evidence>
<dbReference type="EMBL" id="BNAB01000026">
    <property type="protein sequence ID" value="GHE05600.1"/>
    <property type="molecule type" value="Genomic_DNA"/>
</dbReference>
<evidence type="ECO:0000256" key="2">
    <source>
        <dbReference type="ARBA" id="ARBA00022475"/>
    </source>
</evidence>
<keyword evidence="4 6" id="KW-1133">Transmembrane helix</keyword>
<name>A0AAN5A2F1_9RHOB</name>
<accession>A0AAN5A2F1</accession>
<dbReference type="Pfam" id="PF09678">
    <property type="entry name" value="Caa3_CtaG"/>
    <property type="match status" value="1"/>
</dbReference>
<sequence>MSDITAGGGPIGRVGGAGLVYVLIALVGAGLWLVSSRYPADMPVIGPYSFEAPVYGAVALALFWYLRGLGRLSRQGGAVPALWRRVAFLAGIALIWIAVQTGFEYLAQRMFFLNRIQHVALHHVGPVLLGLSMAGPVILAGGPDWLRHLCGGAAARRVMRVVQHPALATGLFVGLFWFWLIPPVHFVAMLDPVLYQLMNWSMAVDGILFWAMVLDTRPRARTGVGFGLRAALAVAVMFPQIVLGALITFATRDLFPYYAYCGRYFPGIDAVTDQQIGGIVIWIPPAMMSALALIVVLNNMRRADAQRA</sequence>
<proteinExistence type="predicted"/>
<evidence type="ECO:0000256" key="6">
    <source>
        <dbReference type="SAM" id="Phobius"/>
    </source>
</evidence>
<reference evidence="8 9" key="2">
    <citation type="submission" date="2016-10" db="EMBL/GenBank/DDBJ databases">
        <authorList>
            <person name="Varghese N."/>
            <person name="Submissions S."/>
        </authorList>
    </citation>
    <scope>NUCLEOTIDE SEQUENCE [LARGE SCALE GENOMIC DNA]</scope>
    <source>
        <strain evidence="8 9">DSM 24802</strain>
    </source>
</reference>
<feature type="transmembrane region" description="Helical" evidence="6">
    <location>
        <begin position="226"/>
        <end position="250"/>
    </location>
</feature>
<evidence type="ECO:0000313" key="8">
    <source>
        <dbReference type="EMBL" id="SDX77707.1"/>
    </source>
</evidence>
<dbReference type="Proteomes" id="UP000199541">
    <property type="component" value="Unassembled WGS sequence"/>
</dbReference>
<dbReference type="Proteomes" id="UP000634647">
    <property type="component" value="Unassembled WGS sequence"/>
</dbReference>
<feature type="transmembrane region" description="Helical" evidence="6">
    <location>
        <begin position="193"/>
        <end position="214"/>
    </location>
</feature>
<gene>
    <name evidence="7" type="ORF">GCM10008024_37050</name>
    <name evidence="8" type="ORF">SAMN05444006_12915</name>
</gene>
<keyword evidence="3 6" id="KW-0812">Transmembrane</keyword>
<dbReference type="RefSeq" id="WP_081824924.1">
    <property type="nucleotide sequence ID" value="NZ_BNAB01000026.1"/>
</dbReference>
<reference evidence="7" key="3">
    <citation type="submission" date="2023-06" db="EMBL/GenBank/DDBJ databases">
        <authorList>
            <person name="Sun Q."/>
            <person name="Zhou Y."/>
        </authorList>
    </citation>
    <scope>NUCLEOTIDE SEQUENCE</scope>
    <source>
        <strain evidence="7">CGMCC 1.10859</strain>
    </source>
</reference>
<feature type="transmembrane region" description="Helical" evidence="6">
    <location>
        <begin position="161"/>
        <end position="181"/>
    </location>
</feature>
<reference evidence="7" key="1">
    <citation type="journal article" date="2014" name="Int. J. Syst. Evol. Microbiol.">
        <title>Complete genome sequence of Corynebacterium casei LMG S-19264T (=DSM 44701T), isolated from a smear-ripened cheese.</title>
        <authorList>
            <consortium name="US DOE Joint Genome Institute (JGI-PGF)"/>
            <person name="Walter F."/>
            <person name="Albersmeier A."/>
            <person name="Kalinowski J."/>
            <person name="Ruckert C."/>
        </authorList>
    </citation>
    <scope>NUCLEOTIDE SEQUENCE</scope>
    <source>
        <strain evidence="7">CGMCC 1.10859</strain>
    </source>
</reference>
<organism evidence="7 10">
    <name type="scientific">Allgaiera indica</name>
    <dbReference type="NCBI Taxonomy" id="765699"/>
    <lineage>
        <taxon>Bacteria</taxon>
        <taxon>Pseudomonadati</taxon>
        <taxon>Pseudomonadota</taxon>
        <taxon>Alphaproteobacteria</taxon>
        <taxon>Rhodobacterales</taxon>
        <taxon>Paracoccaceae</taxon>
        <taxon>Allgaiera</taxon>
    </lineage>
</organism>
<dbReference type="EMBL" id="FNOB01000029">
    <property type="protein sequence ID" value="SDX77707.1"/>
    <property type="molecule type" value="Genomic_DNA"/>
</dbReference>
<protein>
    <submittedName>
        <fullName evidence="8">Membrane protein</fullName>
    </submittedName>
</protein>
<evidence type="ECO:0000256" key="5">
    <source>
        <dbReference type="ARBA" id="ARBA00023136"/>
    </source>
</evidence>
<dbReference type="GO" id="GO:0005886">
    <property type="term" value="C:plasma membrane"/>
    <property type="evidence" value="ECO:0007669"/>
    <property type="project" value="UniProtKB-SubCell"/>
</dbReference>
<feature type="transmembrane region" description="Helical" evidence="6">
    <location>
        <begin position="82"/>
        <end position="99"/>
    </location>
</feature>
<feature type="transmembrane region" description="Helical" evidence="6">
    <location>
        <begin position="119"/>
        <end position="140"/>
    </location>
</feature>
<evidence type="ECO:0000256" key="1">
    <source>
        <dbReference type="ARBA" id="ARBA00004651"/>
    </source>
</evidence>
<dbReference type="InterPro" id="IPR019108">
    <property type="entry name" value="Caa3_assmbl_CtaG-rel"/>
</dbReference>
<comment type="caution">
    <text evidence="7">The sequence shown here is derived from an EMBL/GenBank/DDBJ whole genome shotgun (WGS) entry which is preliminary data.</text>
</comment>
<evidence type="ECO:0000313" key="9">
    <source>
        <dbReference type="Proteomes" id="UP000199541"/>
    </source>
</evidence>
<dbReference type="AlphaFoldDB" id="A0AAN5A2F1"/>
<keyword evidence="2" id="KW-1003">Cell membrane</keyword>
<feature type="transmembrane region" description="Helical" evidence="6">
    <location>
        <begin position="276"/>
        <end position="297"/>
    </location>
</feature>
<feature type="transmembrane region" description="Helical" evidence="6">
    <location>
        <begin position="12"/>
        <end position="34"/>
    </location>
</feature>
<keyword evidence="5 6" id="KW-0472">Membrane</keyword>
<comment type="subcellular location">
    <subcellularLocation>
        <location evidence="1">Cell membrane</location>
        <topology evidence="1">Multi-pass membrane protein</topology>
    </subcellularLocation>
</comment>
<feature type="transmembrane region" description="Helical" evidence="6">
    <location>
        <begin position="54"/>
        <end position="70"/>
    </location>
</feature>
<keyword evidence="9" id="KW-1185">Reference proteome</keyword>
<evidence type="ECO:0000313" key="10">
    <source>
        <dbReference type="Proteomes" id="UP000634647"/>
    </source>
</evidence>
<evidence type="ECO:0000256" key="3">
    <source>
        <dbReference type="ARBA" id="ARBA00022692"/>
    </source>
</evidence>
<evidence type="ECO:0000313" key="7">
    <source>
        <dbReference type="EMBL" id="GHE05600.1"/>
    </source>
</evidence>